<name>A0A1Q5UKL8_9EURO</name>
<dbReference type="InterPro" id="IPR053204">
    <property type="entry name" value="Oxopyrrolidines_Biosynth-assoc"/>
</dbReference>
<feature type="coiled-coil region" evidence="1">
    <location>
        <begin position="274"/>
        <end position="301"/>
    </location>
</feature>
<organism evidence="2 3">
    <name type="scientific">Penicillium subrubescens</name>
    <dbReference type="NCBI Taxonomy" id="1316194"/>
    <lineage>
        <taxon>Eukaryota</taxon>
        <taxon>Fungi</taxon>
        <taxon>Dikarya</taxon>
        <taxon>Ascomycota</taxon>
        <taxon>Pezizomycotina</taxon>
        <taxon>Eurotiomycetes</taxon>
        <taxon>Eurotiomycetidae</taxon>
        <taxon>Eurotiales</taxon>
        <taxon>Aspergillaceae</taxon>
        <taxon>Penicillium</taxon>
    </lineage>
</organism>
<dbReference type="Proteomes" id="UP000186955">
    <property type="component" value="Unassembled WGS sequence"/>
</dbReference>
<comment type="caution">
    <text evidence="2">The sequence shown here is derived from an EMBL/GenBank/DDBJ whole genome shotgun (WGS) entry which is preliminary data.</text>
</comment>
<evidence type="ECO:0000313" key="2">
    <source>
        <dbReference type="EMBL" id="OKP12993.1"/>
    </source>
</evidence>
<accession>A0A1Q5UKL8</accession>
<dbReference type="Pfam" id="PF12311">
    <property type="entry name" value="DUF3632"/>
    <property type="match status" value="1"/>
</dbReference>
<protein>
    <submittedName>
        <fullName evidence="2">Uncharacterized protein</fullName>
    </submittedName>
</protein>
<evidence type="ECO:0000256" key="1">
    <source>
        <dbReference type="SAM" id="Coils"/>
    </source>
</evidence>
<keyword evidence="3" id="KW-1185">Reference proteome</keyword>
<dbReference type="OrthoDB" id="5403091at2759"/>
<dbReference type="InterPro" id="IPR022085">
    <property type="entry name" value="OpdG"/>
</dbReference>
<keyword evidence="1" id="KW-0175">Coiled coil</keyword>
<dbReference type="AlphaFoldDB" id="A0A1Q5UKL8"/>
<sequence length="349" mass="40039">MDHLRDSLLSSLPRDIQSTGTIDHARRDQEDTRQSIARGDIKEVREIAFSNRTWVVTSRYCDIGDGADSLERHIHSLWYMYYELGRNISSESPEHEGIVLDILRIQGMGPLTRPARGVYGIDIARTVDGTLWNDLPFLVGDMTNFWIDHSASMSGKHRLNFATFLAKLASVRIAKDRLCQIALLIFRALFENPQVLRSGEESDEEDPNRGTKQLEVFHLLPAGVAWLKIASHNLLLLSEVYWNDCPSHISKSGEEFLKSELGQRSPAGFSPWRYMFWLKRLHELQDQAKEANEKVLEELAADGIQYMINTIKQRNSEILRAYKNGSDALHRNKYLSCLKRLARVEERES</sequence>
<dbReference type="PANTHER" id="PTHR38797:SF7">
    <property type="entry name" value="TRANSCRIPTION FACTOR DOMAIN-CONTAINING PROTEIN"/>
    <property type="match status" value="1"/>
</dbReference>
<proteinExistence type="predicted"/>
<gene>
    <name evidence="2" type="ORF">PENSUB_1093</name>
</gene>
<reference evidence="2 3" key="1">
    <citation type="submission" date="2016-10" db="EMBL/GenBank/DDBJ databases">
        <title>Genome sequence of the ascomycete fungus Penicillium subrubescens.</title>
        <authorList>
            <person name="De Vries R.P."/>
            <person name="Peng M."/>
            <person name="Dilokpimol A."/>
            <person name="Hilden K."/>
            <person name="Makela M.R."/>
            <person name="Grigoriev I."/>
            <person name="Riley R."/>
            <person name="Granchi Z."/>
        </authorList>
    </citation>
    <scope>NUCLEOTIDE SEQUENCE [LARGE SCALE GENOMIC DNA]</scope>
    <source>
        <strain evidence="2 3">CBS 132785</strain>
    </source>
</reference>
<evidence type="ECO:0000313" key="3">
    <source>
        <dbReference type="Proteomes" id="UP000186955"/>
    </source>
</evidence>
<dbReference type="EMBL" id="MNBE01000157">
    <property type="protein sequence ID" value="OKP12993.1"/>
    <property type="molecule type" value="Genomic_DNA"/>
</dbReference>
<dbReference type="PANTHER" id="PTHR38797">
    <property type="entry name" value="NUCLEAR PORE COMPLEX PROTEIN NUP85-RELATED"/>
    <property type="match status" value="1"/>
</dbReference>